<dbReference type="InterPro" id="IPR025455">
    <property type="entry name" value="DUF4276"/>
</dbReference>
<dbReference type="EMBL" id="JAPNKE010000002">
    <property type="protein sequence ID" value="MCY1010758.1"/>
    <property type="molecule type" value="Genomic_DNA"/>
</dbReference>
<comment type="caution">
    <text evidence="1">The sequence shown here is derived from an EMBL/GenBank/DDBJ whole genome shotgun (WGS) entry which is preliminary data.</text>
</comment>
<keyword evidence="2" id="KW-1185">Reference proteome</keyword>
<evidence type="ECO:0000313" key="2">
    <source>
        <dbReference type="Proteomes" id="UP001150924"/>
    </source>
</evidence>
<dbReference type="Proteomes" id="UP001150924">
    <property type="component" value="Unassembled WGS sequence"/>
</dbReference>
<protein>
    <submittedName>
        <fullName evidence="1">DUF4276 family protein</fullName>
    </submittedName>
</protein>
<organism evidence="1 2">
    <name type="scientific">Nannocystis pusilla</name>
    <dbReference type="NCBI Taxonomy" id="889268"/>
    <lineage>
        <taxon>Bacteria</taxon>
        <taxon>Pseudomonadati</taxon>
        <taxon>Myxococcota</taxon>
        <taxon>Polyangia</taxon>
        <taxon>Nannocystales</taxon>
        <taxon>Nannocystaceae</taxon>
        <taxon>Nannocystis</taxon>
    </lineage>
</organism>
<dbReference type="AlphaFoldDB" id="A0A9X3F3E1"/>
<evidence type="ECO:0000313" key="1">
    <source>
        <dbReference type="EMBL" id="MCY1010758.1"/>
    </source>
</evidence>
<gene>
    <name evidence="1" type="ORF">OV079_35385</name>
</gene>
<sequence length="204" mass="22674">MQSIVEGHGEVLALPPLVRRICSELFSLYHVEVAQPLRQPRTRLVRDGELQRFAGVAANKLRAARPVAHGLVLVLLDGDGDRPCELGPRLLARAQSGSGDQAAACVVANLEFETWFVAAAESLGDYLDLGASQIPQSPETLRLRKKWIEDRFRGTRYSETLDQPRLAARMDLALCRSRSPSFDKLCRDLERAIATMRTRTSGHE</sequence>
<accession>A0A9X3F3E1</accession>
<reference evidence="1" key="1">
    <citation type="submission" date="2022-11" db="EMBL/GenBank/DDBJ databases">
        <title>Minimal conservation of predation-associated metabolite biosynthetic gene clusters underscores biosynthetic potential of Myxococcota including descriptions for ten novel species: Archangium lansinium sp. nov., Myxococcus landrumus sp. nov., Nannocystis bai.</title>
        <authorList>
            <person name="Ahearne A."/>
            <person name="Stevens C."/>
            <person name="Phillips K."/>
        </authorList>
    </citation>
    <scope>NUCLEOTIDE SEQUENCE</scope>
    <source>
        <strain evidence="1">Na p29</strain>
    </source>
</reference>
<name>A0A9X3F3E1_9BACT</name>
<proteinExistence type="predicted"/>
<dbReference type="Pfam" id="PF14103">
    <property type="entry name" value="DUF4276"/>
    <property type="match status" value="1"/>
</dbReference>
<dbReference type="RefSeq" id="WP_267773844.1">
    <property type="nucleotide sequence ID" value="NZ_JAPNKE010000002.1"/>
</dbReference>